<evidence type="ECO:0000256" key="3">
    <source>
        <dbReference type="ARBA" id="ARBA00023274"/>
    </source>
</evidence>
<dbReference type="InterPro" id="IPR036390">
    <property type="entry name" value="WH_DNA-bd_sf"/>
</dbReference>
<feature type="compositionally biased region" description="Basic and acidic residues" evidence="4">
    <location>
        <begin position="516"/>
        <end position="525"/>
    </location>
</feature>
<dbReference type="AlphaFoldDB" id="A0AAU9XEU5"/>
<feature type="domain" description="CTHRC1 C-terminal" evidence="5">
    <location>
        <begin position="913"/>
        <end position="1025"/>
    </location>
</feature>
<proteinExistence type="inferred from homology"/>
<feature type="region of interest" description="Disordered" evidence="4">
    <location>
        <begin position="852"/>
        <end position="908"/>
    </location>
</feature>
<keyword evidence="3" id="KW-0687">Ribonucleoprotein</keyword>
<dbReference type="PANTHER" id="PTHR24637:SF421">
    <property type="entry name" value="CUTICLE COLLAGEN DPY-2"/>
    <property type="match status" value="1"/>
</dbReference>
<protein>
    <recommendedName>
        <fullName evidence="5">CTHRC1 C-terminal domain-containing protein</fullName>
    </recommendedName>
</protein>
<dbReference type="GO" id="GO:1990904">
    <property type="term" value="C:ribonucleoprotein complex"/>
    <property type="evidence" value="ECO:0007669"/>
    <property type="project" value="UniProtKB-KW"/>
</dbReference>
<dbReference type="EMBL" id="CALNXJ010000041">
    <property type="protein sequence ID" value="CAH3146269.1"/>
    <property type="molecule type" value="Genomic_DNA"/>
</dbReference>
<feature type="region of interest" description="Disordered" evidence="4">
    <location>
        <begin position="186"/>
        <end position="300"/>
    </location>
</feature>
<reference evidence="6 7" key="1">
    <citation type="submission" date="2022-05" db="EMBL/GenBank/DDBJ databases">
        <authorList>
            <consortium name="Genoscope - CEA"/>
            <person name="William W."/>
        </authorList>
    </citation>
    <scope>NUCLEOTIDE SEQUENCE [LARGE SCALE GENOMIC DNA]</scope>
</reference>
<feature type="domain" description="CTHRC1 C-terminal" evidence="5">
    <location>
        <begin position="577"/>
        <end position="712"/>
    </location>
</feature>
<organism evidence="6 7">
    <name type="scientific">Pocillopora meandrina</name>
    <dbReference type="NCBI Taxonomy" id="46732"/>
    <lineage>
        <taxon>Eukaryota</taxon>
        <taxon>Metazoa</taxon>
        <taxon>Cnidaria</taxon>
        <taxon>Anthozoa</taxon>
        <taxon>Hexacorallia</taxon>
        <taxon>Scleractinia</taxon>
        <taxon>Astrocoeniina</taxon>
        <taxon>Pocilloporidae</taxon>
        <taxon>Pocillopora</taxon>
    </lineage>
</organism>
<dbReference type="Pfam" id="PF25815">
    <property type="entry name" value="CTHRC1_C"/>
    <property type="match status" value="3"/>
</dbReference>
<name>A0AAU9XEU5_9CNID</name>
<dbReference type="GO" id="GO:0003735">
    <property type="term" value="F:structural constituent of ribosome"/>
    <property type="evidence" value="ECO:0007669"/>
    <property type="project" value="InterPro"/>
</dbReference>
<feature type="region of interest" description="Disordered" evidence="4">
    <location>
        <begin position="808"/>
        <end position="836"/>
    </location>
</feature>
<dbReference type="InterPro" id="IPR057873">
    <property type="entry name" value="CTHRC1_C"/>
</dbReference>
<evidence type="ECO:0000313" key="7">
    <source>
        <dbReference type="Proteomes" id="UP001159428"/>
    </source>
</evidence>
<evidence type="ECO:0000256" key="4">
    <source>
        <dbReference type="SAM" id="MobiDB-lite"/>
    </source>
</evidence>
<feature type="region of interest" description="Disordered" evidence="4">
    <location>
        <begin position="482"/>
        <end position="571"/>
    </location>
</feature>
<comment type="caution">
    <text evidence="6">The sequence shown here is derived from an EMBL/GenBank/DDBJ whole genome shotgun (WGS) entry which is preliminary data.</text>
</comment>
<dbReference type="Pfam" id="PF01090">
    <property type="entry name" value="Ribosomal_S19e"/>
    <property type="match status" value="1"/>
</dbReference>
<keyword evidence="7" id="KW-1185">Reference proteome</keyword>
<dbReference type="SUPFAM" id="SSF46785">
    <property type="entry name" value="Winged helix' DNA-binding domain"/>
    <property type="match status" value="1"/>
</dbReference>
<dbReference type="GO" id="GO:0005840">
    <property type="term" value="C:ribosome"/>
    <property type="evidence" value="ECO:0007669"/>
    <property type="project" value="UniProtKB-KW"/>
</dbReference>
<dbReference type="PANTHER" id="PTHR24637">
    <property type="entry name" value="COLLAGEN"/>
    <property type="match status" value="1"/>
</dbReference>
<evidence type="ECO:0000259" key="5">
    <source>
        <dbReference type="Pfam" id="PF25815"/>
    </source>
</evidence>
<dbReference type="Gene3D" id="1.10.10.10">
    <property type="entry name" value="Winged helix-like DNA-binding domain superfamily/Winged helix DNA-binding domain"/>
    <property type="match status" value="1"/>
</dbReference>
<dbReference type="Pfam" id="PF01391">
    <property type="entry name" value="Collagen"/>
    <property type="match status" value="2"/>
</dbReference>
<gene>
    <name evidence="6" type="ORF">PMEA_00022905</name>
</gene>
<evidence type="ECO:0000313" key="6">
    <source>
        <dbReference type="EMBL" id="CAH3146269.1"/>
    </source>
</evidence>
<accession>A0AAU9XEU5</accession>
<dbReference type="InterPro" id="IPR036388">
    <property type="entry name" value="WH-like_DNA-bd_sf"/>
</dbReference>
<dbReference type="GO" id="GO:0006412">
    <property type="term" value="P:translation"/>
    <property type="evidence" value="ECO:0007669"/>
    <property type="project" value="InterPro"/>
</dbReference>
<dbReference type="Proteomes" id="UP001159428">
    <property type="component" value="Unassembled WGS sequence"/>
</dbReference>
<dbReference type="InterPro" id="IPR008160">
    <property type="entry name" value="Collagen"/>
</dbReference>
<dbReference type="SMART" id="SM01413">
    <property type="entry name" value="Ribosomal_S19e"/>
    <property type="match status" value="1"/>
</dbReference>
<keyword evidence="2" id="KW-0689">Ribosomal protein</keyword>
<dbReference type="InterPro" id="IPR001266">
    <property type="entry name" value="Ribosomal_eS19"/>
</dbReference>
<feature type="domain" description="CTHRC1 C-terminal" evidence="5">
    <location>
        <begin position="303"/>
        <end position="414"/>
    </location>
</feature>
<comment type="similarity">
    <text evidence="1">Belongs to the eukaryotic ribosomal protein eS19 family.</text>
</comment>
<evidence type="ECO:0000256" key="2">
    <source>
        <dbReference type="ARBA" id="ARBA00022980"/>
    </source>
</evidence>
<dbReference type="FunFam" id="1.10.10.10:FF:000118">
    <property type="entry name" value="40S ribosomal protein S19"/>
    <property type="match status" value="1"/>
</dbReference>
<feature type="compositionally biased region" description="Pro residues" evidence="4">
    <location>
        <begin position="225"/>
        <end position="242"/>
    </location>
</feature>
<feature type="compositionally biased region" description="Low complexity" evidence="4">
    <location>
        <begin position="201"/>
        <end position="224"/>
    </location>
</feature>
<sequence length="1048" mass="113289">MPGGVTVKDVCPHEFIKALAAHLKKGGKLKVPEWVDLVKTAKRKELAPYDPDWYYIRAASILRHVYLRSGIGVGHLTRVYGGRKRRGVRPSHFERGSSSIARNILKGLEQLKMVEKDNTGGRAITSQGQRDLDRIACQVNVADENMKFALLIAVQNVFILAVSEQRITPWTNRDCARMTQACDQITTGVQGTSGPPGIAGSRGEPGPAGPAGPQGLRGPPGRSRPGPPGPPGPPTGQRPGPPGDRGERGRRGSPGDPGDDGENGLRGRKGFKGFDGVKGKRGPEGSPGERGPPGVTGSAGTMGAWTRCSWELNRNKDNGLLKECIFTKKDPNSVLRVVYEGNLQIGLCQDCCKRWYFIFDDAECNNPGPIDAIVSGGLSRDYPFYSYGRIEGFCERRFSSGPIRIGLQMENCKTFASSLLPYNIQLYKRYGNILIQEVSPAQTVFAQGDIVWTSSECRRMMESCELLSGLPGPPGSIGLKGFRGAQGPSGPLGDRGFPGEPGDSPQGGGGFPVKGAKGDLGEEGAKGANGLKGEPGIPGASGALGSWGPPGISGDRGAVGETGPRGINGDPGVSELNWKQCVFKPDINTPRGELSFCSFLKMRSDTSLHVTYQGETHIGLCKTCCKTWHFTFDNLTCTDPGNINAVFSALNLLTGGERSSLPTFMHGTISGYCNSVPRGLVRVGISLDDCPGYPRDRENISTIMQPNSRLIIQERTFSSANRFNPRVFSRVHLSFPHTKCEMSVDVFHIVRPNLLLLIISKKLAMTRFLELIIFLSVCQAVHTQSKIRWGKLLCDQVETKCKKDFIGSPGPRGPIGIPGPTGPSGRKGIRGQKGAKGSSYIVDPFPLIGSKGRKGEPGLPGVRGPKGFPGNKGFRGTRGEQGVRGPKGDKGSRGFPGIEGPKGQPGRSGSIYSWKTCTWDHDPLQQYGLLKECVFTKQSNLSFLHVIFEGSMRVGFCNSCCKRWFFAFNDLECENANIEARLQGTKELAGMEYRHVRLEGYCAVPAGEVLVELWVQDCFGHQRTSKVPFVKVDLSPRVTVEEISLSDV</sequence>
<evidence type="ECO:0000256" key="1">
    <source>
        <dbReference type="ARBA" id="ARBA00010014"/>
    </source>
</evidence>